<protein>
    <recommendedName>
        <fullName evidence="2">CID domain-containing protein</fullName>
    </recommendedName>
</protein>
<comment type="caution">
    <text evidence="3">The sequence shown here is derived from an EMBL/GenBank/DDBJ whole genome shotgun (WGS) entry which is preliminary data.</text>
</comment>
<dbReference type="Pfam" id="PF04818">
    <property type="entry name" value="CID"/>
    <property type="match status" value="1"/>
</dbReference>
<evidence type="ECO:0000256" key="1">
    <source>
        <dbReference type="SAM" id="MobiDB-lite"/>
    </source>
</evidence>
<feature type="region of interest" description="Disordered" evidence="1">
    <location>
        <begin position="336"/>
        <end position="369"/>
    </location>
</feature>
<evidence type="ECO:0000313" key="3">
    <source>
        <dbReference type="EMBL" id="KAH0562798.1"/>
    </source>
</evidence>
<sequence length="428" mass="47237">MASHQLAIAKASFSAGLLRPDPTSIPRDEITHFHSLLEKAISQCSPTNVQNCKRWLLRNVVCSPARISALGKYLAASSTSFGGQAAGAPGIASKPSSKRKRLHILYLLNDLLYHTKFHDGASSAYSTLTAKLQAYLVDLFGAAASFRNCSKHQMKVDNLLDLWETNGYYSKEYTNKLREAVRIAANSEPTPPNTITEAQGDSGSPRTSKAALGKDTPFVMPAMHGELSTPYYDLPAGNLMPHIIPNSVAPISPHLVKPLQFVAGPADEKLTVAVRDFLKDVEELFEDNHRSVGGVVRDVDELGLPVLHGEGAGETAGVDGYYGWSKAFCEKMMFRRKERGPRGQGRRGRSRSRSESLTPRKRRRYSYSDSSRSRSRARWRSYSRSRSLSNERSGTFREDRHLDDINVVEAAPALTLAPGRDPTLLHLT</sequence>
<dbReference type="InterPro" id="IPR008942">
    <property type="entry name" value="ENTH_VHS"/>
</dbReference>
<feature type="compositionally biased region" description="Polar residues" evidence="1">
    <location>
        <begin position="193"/>
        <end position="207"/>
    </location>
</feature>
<keyword evidence="4" id="KW-1185">Reference proteome</keyword>
<name>A0A9P8LEP2_9PEZI</name>
<feature type="compositionally biased region" description="Basic residues" evidence="1">
    <location>
        <begin position="336"/>
        <end position="351"/>
    </location>
</feature>
<dbReference type="Gene3D" id="1.25.40.90">
    <property type="match status" value="1"/>
</dbReference>
<dbReference type="Proteomes" id="UP000750711">
    <property type="component" value="Unassembled WGS sequence"/>
</dbReference>
<dbReference type="SMART" id="SM00582">
    <property type="entry name" value="RPR"/>
    <property type="match status" value="1"/>
</dbReference>
<dbReference type="AlphaFoldDB" id="A0A9P8LEP2"/>
<evidence type="ECO:0000313" key="4">
    <source>
        <dbReference type="Proteomes" id="UP000750711"/>
    </source>
</evidence>
<reference evidence="3" key="1">
    <citation type="submission" date="2021-03" db="EMBL/GenBank/DDBJ databases">
        <title>Comparative genomics and phylogenomic investigation of the class Geoglossomycetes provide insights into ecological specialization and systematics.</title>
        <authorList>
            <person name="Melie T."/>
            <person name="Pirro S."/>
            <person name="Miller A.N."/>
            <person name="Quandt A."/>
        </authorList>
    </citation>
    <scope>NUCLEOTIDE SEQUENCE</scope>
    <source>
        <strain evidence="3">CAQ_001_2017</strain>
    </source>
</reference>
<evidence type="ECO:0000259" key="2">
    <source>
        <dbReference type="PROSITE" id="PS51391"/>
    </source>
</evidence>
<organism evidence="3 4">
    <name type="scientific">Trichoglossum hirsutum</name>
    <dbReference type="NCBI Taxonomy" id="265104"/>
    <lineage>
        <taxon>Eukaryota</taxon>
        <taxon>Fungi</taxon>
        <taxon>Dikarya</taxon>
        <taxon>Ascomycota</taxon>
        <taxon>Pezizomycotina</taxon>
        <taxon>Geoglossomycetes</taxon>
        <taxon>Geoglossales</taxon>
        <taxon>Geoglossaceae</taxon>
        <taxon>Trichoglossum</taxon>
    </lineage>
</organism>
<dbReference type="PANTHER" id="PTHR12323:SF0">
    <property type="entry name" value="CALCIUM HOMEOSTASIS ENDOPLASMIC RETICULUM PROTEIN"/>
    <property type="match status" value="1"/>
</dbReference>
<dbReference type="PROSITE" id="PS51391">
    <property type="entry name" value="CID"/>
    <property type="match status" value="1"/>
</dbReference>
<gene>
    <name evidence="3" type="ORF">GP486_002570</name>
</gene>
<dbReference type="PANTHER" id="PTHR12323">
    <property type="entry name" value="SR-RELATED CTD ASSOCIATED FACTOR 6"/>
    <property type="match status" value="1"/>
</dbReference>
<feature type="region of interest" description="Disordered" evidence="1">
    <location>
        <begin position="185"/>
        <end position="212"/>
    </location>
</feature>
<dbReference type="EMBL" id="JAGHQM010000294">
    <property type="protein sequence ID" value="KAH0562798.1"/>
    <property type="molecule type" value="Genomic_DNA"/>
</dbReference>
<feature type="domain" description="CID" evidence="2">
    <location>
        <begin position="25"/>
        <end position="185"/>
    </location>
</feature>
<dbReference type="GO" id="GO:0006874">
    <property type="term" value="P:intracellular calcium ion homeostasis"/>
    <property type="evidence" value="ECO:0007669"/>
    <property type="project" value="TreeGrafter"/>
</dbReference>
<feature type="non-terminal residue" evidence="3">
    <location>
        <position position="1"/>
    </location>
</feature>
<dbReference type="GO" id="GO:0048471">
    <property type="term" value="C:perinuclear region of cytoplasm"/>
    <property type="evidence" value="ECO:0007669"/>
    <property type="project" value="TreeGrafter"/>
</dbReference>
<dbReference type="InterPro" id="IPR006569">
    <property type="entry name" value="CID_dom"/>
</dbReference>
<proteinExistence type="predicted"/>
<accession>A0A9P8LEP2</accession>